<evidence type="ECO:0000313" key="3">
    <source>
        <dbReference type="Proteomes" id="UP000077266"/>
    </source>
</evidence>
<organism evidence="2 3">
    <name type="scientific">Exidia glandulosa HHB12029</name>
    <dbReference type="NCBI Taxonomy" id="1314781"/>
    <lineage>
        <taxon>Eukaryota</taxon>
        <taxon>Fungi</taxon>
        <taxon>Dikarya</taxon>
        <taxon>Basidiomycota</taxon>
        <taxon>Agaricomycotina</taxon>
        <taxon>Agaricomycetes</taxon>
        <taxon>Auriculariales</taxon>
        <taxon>Exidiaceae</taxon>
        <taxon>Exidia</taxon>
    </lineage>
</organism>
<dbReference type="InParanoid" id="A0A165GJJ7"/>
<accession>A0A165GJJ7</accession>
<dbReference type="AlphaFoldDB" id="A0A165GJJ7"/>
<keyword evidence="3" id="KW-1185">Reference proteome</keyword>
<feature type="compositionally biased region" description="Polar residues" evidence="1">
    <location>
        <begin position="138"/>
        <end position="150"/>
    </location>
</feature>
<protein>
    <submittedName>
        <fullName evidence="2">Uncharacterized protein</fullName>
    </submittedName>
</protein>
<proteinExistence type="predicted"/>
<feature type="region of interest" description="Disordered" evidence="1">
    <location>
        <begin position="116"/>
        <end position="165"/>
    </location>
</feature>
<feature type="compositionally biased region" description="Basic and acidic residues" evidence="1">
    <location>
        <begin position="151"/>
        <end position="165"/>
    </location>
</feature>
<name>A0A165GJJ7_EXIGL</name>
<sequence>MVTRMGEPNVRLLPFDSKLTRSYSHSLRHRVIDIYRGATWAFKILSLAMGLHLMACARVTAALNSVLGRSSWPCMDRVRLKEVRTPSKRINSLNTASQVASSRFVPEVTVGLRTSSEVQTSRKGKSDVGASRMLASWTDGTAANTRSRNSSRQDKGRRHEVVTRRTDPRVTTVTPIVSWPASMTLEKGLCAAIDGTRQQRVGHHPRMNRSGRRGLSCRTALKLAAQLQLLQVGAKRYGCTLK</sequence>
<evidence type="ECO:0000313" key="2">
    <source>
        <dbReference type="EMBL" id="KZV90620.1"/>
    </source>
</evidence>
<dbReference type="Proteomes" id="UP000077266">
    <property type="component" value="Unassembled WGS sequence"/>
</dbReference>
<dbReference type="EMBL" id="KV426045">
    <property type="protein sequence ID" value="KZV90620.1"/>
    <property type="molecule type" value="Genomic_DNA"/>
</dbReference>
<gene>
    <name evidence="2" type="ORF">EXIGLDRAFT_116506</name>
</gene>
<evidence type="ECO:0000256" key="1">
    <source>
        <dbReference type="SAM" id="MobiDB-lite"/>
    </source>
</evidence>
<reference evidence="2 3" key="1">
    <citation type="journal article" date="2016" name="Mol. Biol. Evol.">
        <title>Comparative Genomics of Early-Diverging Mushroom-Forming Fungi Provides Insights into the Origins of Lignocellulose Decay Capabilities.</title>
        <authorList>
            <person name="Nagy L.G."/>
            <person name="Riley R."/>
            <person name="Tritt A."/>
            <person name="Adam C."/>
            <person name="Daum C."/>
            <person name="Floudas D."/>
            <person name="Sun H."/>
            <person name="Yadav J.S."/>
            <person name="Pangilinan J."/>
            <person name="Larsson K.H."/>
            <person name="Matsuura K."/>
            <person name="Barry K."/>
            <person name="Labutti K."/>
            <person name="Kuo R."/>
            <person name="Ohm R.A."/>
            <person name="Bhattacharya S.S."/>
            <person name="Shirouzu T."/>
            <person name="Yoshinaga Y."/>
            <person name="Martin F.M."/>
            <person name="Grigoriev I.V."/>
            <person name="Hibbett D.S."/>
        </authorList>
    </citation>
    <scope>NUCLEOTIDE SEQUENCE [LARGE SCALE GENOMIC DNA]</scope>
    <source>
        <strain evidence="2 3">HHB12029</strain>
    </source>
</reference>